<dbReference type="CDD" id="cd07153">
    <property type="entry name" value="Fur_like"/>
    <property type="match status" value="1"/>
</dbReference>
<dbReference type="Gene3D" id="1.10.10.10">
    <property type="entry name" value="Winged helix-like DNA-binding domain superfamily/Winged helix DNA-binding domain"/>
    <property type="match status" value="1"/>
</dbReference>
<accession>N6WV25</accession>
<organism evidence="8 9">
    <name type="scientific">Marinobacter nanhaiticus D15-8W</name>
    <dbReference type="NCBI Taxonomy" id="626887"/>
    <lineage>
        <taxon>Bacteria</taxon>
        <taxon>Pseudomonadati</taxon>
        <taxon>Pseudomonadota</taxon>
        <taxon>Gammaproteobacteria</taxon>
        <taxon>Pseudomonadales</taxon>
        <taxon>Marinobacteraceae</taxon>
        <taxon>Marinobacter</taxon>
    </lineage>
</organism>
<evidence type="ECO:0000256" key="5">
    <source>
        <dbReference type="ARBA" id="ARBA00023125"/>
    </source>
</evidence>
<dbReference type="GO" id="GO:0003700">
    <property type="term" value="F:DNA-binding transcription factor activity"/>
    <property type="evidence" value="ECO:0007669"/>
    <property type="project" value="InterPro"/>
</dbReference>
<dbReference type="InterPro" id="IPR043135">
    <property type="entry name" value="Fur_C"/>
</dbReference>
<feature type="binding site" evidence="7">
    <location>
        <position position="116"/>
    </location>
    <ligand>
        <name>Zn(2+)</name>
        <dbReference type="ChEBI" id="CHEBI:29105"/>
    </ligand>
</feature>
<dbReference type="PANTHER" id="PTHR33202:SF6">
    <property type="entry name" value="ZINC UPTAKE REGULATION PROTEIN"/>
    <property type="match status" value="1"/>
</dbReference>
<dbReference type="AlphaFoldDB" id="N6WV25"/>
<feature type="binding site" evidence="7">
    <location>
        <position position="156"/>
    </location>
    <ligand>
        <name>Zn(2+)</name>
        <dbReference type="ChEBI" id="CHEBI:29105"/>
    </ligand>
</feature>
<keyword evidence="5" id="KW-0238">DNA-binding</keyword>
<keyword evidence="2" id="KW-0678">Repressor</keyword>
<evidence type="ECO:0000313" key="8">
    <source>
        <dbReference type="EMBL" id="ENO15431.1"/>
    </source>
</evidence>
<dbReference type="GO" id="GO:0045892">
    <property type="term" value="P:negative regulation of DNA-templated transcription"/>
    <property type="evidence" value="ECO:0007669"/>
    <property type="project" value="TreeGrafter"/>
</dbReference>
<proteinExistence type="inferred from homology"/>
<dbReference type="InterPro" id="IPR002481">
    <property type="entry name" value="FUR"/>
</dbReference>
<evidence type="ECO:0000256" key="7">
    <source>
        <dbReference type="PIRSR" id="PIRSR602481-1"/>
    </source>
</evidence>
<name>N6WV25_9GAMM</name>
<protein>
    <submittedName>
        <fullName evidence="8">Transcriptional repressor</fullName>
    </submittedName>
</protein>
<keyword evidence="4" id="KW-0805">Transcription regulation</keyword>
<reference evidence="8 9" key="1">
    <citation type="journal article" date="2013" name="Genome Announc.">
        <title>Genome Sequence of the Polycyclic Aromatic Hydrocarbon-Degrading Bacterium Strain Marinobacter nanhaiticus D15-8WT.</title>
        <authorList>
            <person name="Cui Z."/>
            <person name="Gao W."/>
            <person name="Li Q."/>
            <person name="Xu G."/>
            <person name="Zheng L."/>
        </authorList>
    </citation>
    <scope>NUCLEOTIDE SEQUENCE [LARGE SCALE GENOMIC DNA]</scope>
    <source>
        <strain evidence="8 9">D15-8W</strain>
    </source>
</reference>
<evidence type="ECO:0000256" key="1">
    <source>
        <dbReference type="ARBA" id="ARBA00007957"/>
    </source>
</evidence>
<dbReference type="SUPFAM" id="SSF46785">
    <property type="entry name" value="Winged helix' DNA-binding domain"/>
    <property type="match status" value="1"/>
</dbReference>
<dbReference type="STRING" id="626887.J057_08771"/>
<dbReference type="GO" id="GO:0008270">
    <property type="term" value="F:zinc ion binding"/>
    <property type="evidence" value="ECO:0007669"/>
    <property type="project" value="TreeGrafter"/>
</dbReference>
<dbReference type="eggNOG" id="COG0735">
    <property type="taxonomic scope" value="Bacteria"/>
</dbReference>
<gene>
    <name evidence="8" type="ORF">J057_08771</name>
</gene>
<keyword evidence="9" id="KW-1185">Reference proteome</keyword>
<dbReference type="PATRIC" id="fig|626887.3.peg.1752"/>
<dbReference type="Gene3D" id="3.30.1490.190">
    <property type="match status" value="1"/>
</dbReference>
<feature type="binding site" evidence="7">
    <location>
        <position position="153"/>
    </location>
    <ligand>
        <name>Zn(2+)</name>
        <dbReference type="ChEBI" id="CHEBI:29105"/>
    </ligand>
</feature>
<dbReference type="PANTHER" id="PTHR33202">
    <property type="entry name" value="ZINC UPTAKE REGULATION PROTEIN"/>
    <property type="match status" value="1"/>
</dbReference>
<comment type="caution">
    <text evidence="8">The sequence shown here is derived from an EMBL/GenBank/DDBJ whole genome shotgun (WGS) entry which is preliminary data.</text>
</comment>
<comment type="cofactor">
    <cofactor evidence="7">
        <name>Zn(2+)</name>
        <dbReference type="ChEBI" id="CHEBI:29105"/>
    </cofactor>
    <text evidence="7">Binds 1 zinc ion per subunit.</text>
</comment>
<sequence>MTQTPLPYRPHNHDACVDQALADAHRICAAAKARLTPTRERVLELIWQSHRPLGAYDLLGVLTQEGHNSAPPTVYRALDFLQQHGLVHRIASLNAFVGCAHAGHSHTGFFLICRQCRNVLELSAPDIAESVERASRDEGFAVEDTTLEIAGLCPACQQESQHKPEATGG</sequence>
<dbReference type="RefSeq" id="WP_004579727.1">
    <property type="nucleotide sequence ID" value="NZ_AP028878.1"/>
</dbReference>
<keyword evidence="3 7" id="KW-0862">Zinc</keyword>
<keyword evidence="7" id="KW-0479">Metal-binding</keyword>
<dbReference type="EMBL" id="APLQ01000011">
    <property type="protein sequence ID" value="ENO15431.1"/>
    <property type="molecule type" value="Genomic_DNA"/>
</dbReference>
<dbReference type="GO" id="GO:1900376">
    <property type="term" value="P:regulation of secondary metabolite biosynthetic process"/>
    <property type="evidence" value="ECO:0007669"/>
    <property type="project" value="TreeGrafter"/>
</dbReference>
<evidence type="ECO:0000256" key="2">
    <source>
        <dbReference type="ARBA" id="ARBA00022491"/>
    </source>
</evidence>
<dbReference type="Pfam" id="PF01475">
    <property type="entry name" value="FUR"/>
    <property type="match status" value="1"/>
</dbReference>
<dbReference type="GO" id="GO:0005829">
    <property type="term" value="C:cytosol"/>
    <property type="evidence" value="ECO:0007669"/>
    <property type="project" value="TreeGrafter"/>
</dbReference>
<dbReference type="OrthoDB" id="9801127at2"/>
<evidence type="ECO:0000256" key="6">
    <source>
        <dbReference type="ARBA" id="ARBA00023163"/>
    </source>
</evidence>
<evidence type="ECO:0000256" key="3">
    <source>
        <dbReference type="ARBA" id="ARBA00022833"/>
    </source>
</evidence>
<keyword evidence="6" id="KW-0804">Transcription</keyword>
<dbReference type="Proteomes" id="UP000013165">
    <property type="component" value="Unassembled WGS sequence"/>
</dbReference>
<evidence type="ECO:0000256" key="4">
    <source>
        <dbReference type="ARBA" id="ARBA00023015"/>
    </source>
</evidence>
<evidence type="ECO:0000313" key="9">
    <source>
        <dbReference type="Proteomes" id="UP000013165"/>
    </source>
</evidence>
<dbReference type="GO" id="GO:0000976">
    <property type="term" value="F:transcription cis-regulatory region binding"/>
    <property type="evidence" value="ECO:0007669"/>
    <property type="project" value="TreeGrafter"/>
</dbReference>
<feature type="binding site" evidence="7">
    <location>
        <position position="113"/>
    </location>
    <ligand>
        <name>Zn(2+)</name>
        <dbReference type="ChEBI" id="CHEBI:29105"/>
    </ligand>
</feature>
<comment type="similarity">
    <text evidence="1">Belongs to the Fur family.</text>
</comment>
<dbReference type="InterPro" id="IPR036390">
    <property type="entry name" value="WH_DNA-bd_sf"/>
</dbReference>
<dbReference type="InterPro" id="IPR036388">
    <property type="entry name" value="WH-like_DNA-bd_sf"/>
</dbReference>
<dbReference type="HOGENOM" id="CLU_096072_2_1_6"/>